<dbReference type="Pfam" id="PF11195">
    <property type="entry name" value="Tad2-like"/>
    <property type="match status" value="1"/>
</dbReference>
<proteinExistence type="predicted"/>
<gene>
    <name evidence="2" type="ORF">GTP90_01770</name>
</gene>
<reference evidence="2" key="1">
    <citation type="submission" date="2019-12" db="EMBL/GenBank/DDBJ databases">
        <title>Novel species isolated from a subtropical stream in China.</title>
        <authorList>
            <person name="Lu H."/>
        </authorList>
    </citation>
    <scope>NUCLEOTIDE SEQUENCE [LARGE SCALE GENOMIC DNA]</scope>
    <source>
        <strain evidence="2">FT81W</strain>
    </source>
</reference>
<evidence type="ECO:0000313" key="3">
    <source>
        <dbReference type="Proteomes" id="UP000447355"/>
    </source>
</evidence>
<feature type="domain" description="Thoeris anti-defense 2-like" evidence="1">
    <location>
        <begin position="13"/>
        <end position="71"/>
    </location>
</feature>
<comment type="caution">
    <text evidence="2">The sequence shown here is derived from an EMBL/GenBank/DDBJ whole genome shotgun (WGS) entry which is preliminary data.</text>
</comment>
<dbReference type="RefSeq" id="WP_161081845.1">
    <property type="nucleotide sequence ID" value="NZ_WWCX01000001.1"/>
</dbReference>
<evidence type="ECO:0000259" key="1">
    <source>
        <dbReference type="Pfam" id="PF11195"/>
    </source>
</evidence>
<sequence length="72" mass="8051">MIVISESMCSEEFKAAYKALREGASIRRASWASGTFLLKNGDRINVYRLDQFAAPDWHPSSSELQATNWGLA</sequence>
<evidence type="ECO:0000313" key="2">
    <source>
        <dbReference type="EMBL" id="MYM92584.1"/>
    </source>
</evidence>
<name>A0A845GE65_9BURK</name>
<dbReference type="InterPro" id="IPR021361">
    <property type="entry name" value="Tad2-like_dom"/>
</dbReference>
<organism evidence="2 3">
    <name type="scientific">Duganella vulcania</name>
    <dbReference type="NCBI Taxonomy" id="2692166"/>
    <lineage>
        <taxon>Bacteria</taxon>
        <taxon>Pseudomonadati</taxon>
        <taxon>Pseudomonadota</taxon>
        <taxon>Betaproteobacteria</taxon>
        <taxon>Burkholderiales</taxon>
        <taxon>Oxalobacteraceae</taxon>
        <taxon>Telluria group</taxon>
        <taxon>Duganella</taxon>
    </lineage>
</organism>
<protein>
    <recommendedName>
        <fullName evidence="1">Thoeris anti-defense 2-like domain-containing protein</fullName>
    </recommendedName>
</protein>
<dbReference type="Proteomes" id="UP000447355">
    <property type="component" value="Unassembled WGS sequence"/>
</dbReference>
<accession>A0A845GE65</accession>
<dbReference type="EMBL" id="WWCX01000001">
    <property type="protein sequence ID" value="MYM92584.1"/>
    <property type="molecule type" value="Genomic_DNA"/>
</dbReference>
<dbReference type="AlphaFoldDB" id="A0A845GE65"/>